<dbReference type="RefSeq" id="WP_049227442.1">
    <property type="nucleotide sequence ID" value="NZ_JAHACM010000002.1"/>
</dbReference>
<reference evidence="2 3" key="1">
    <citation type="submission" date="2017-12" db="EMBL/GenBank/DDBJ databases">
        <title>Phylogenetic diversity of female urinary microbiome.</title>
        <authorList>
            <person name="Thomas-White K."/>
            <person name="Wolfe A.J."/>
        </authorList>
    </citation>
    <scope>NUCLEOTIDE SEQUENCE [LARGE SCALE GENOMIC DNA]</scope>
    <source>
        <strain evidence="2 3">UMB0064</strain>
    </source>
</reference>
<keyword evidence="1" id="KW-0472">Membrane</keyword>
<feature type="transmembrane region" description="Helical" evidence="1">
    <location>
        <begin position="50"/>
        <end position="67"/>
    </location>
</feature>
<protein>
    <recommendedName>
        <fullName evidence="4">DUF304 domain-containing protein</fullName>
    </recommendedName>
</protein>
<comment type="caution">
    <text evidence="2">The sequence shown here is derived from an EMBL/GenBank/DDBJ whole genome shotgun (WGS) entry which is preliminary data.</text>
</comment>
<evidence type="ECO:0000313" key="3">
    <source>
        <dbReference type="Proteomes" id="UP000242263"/>
    </source>
</evidence>
<keyword evidence="1" id="KW-1133">Transmembrane helix</keyword>
<evidence type="ECO:0000256" key="1">
    <source>
        <dbReference type="SAM" id="Phobius"/>
    </source>
</evidence>
<organism evidence="2 3">
    <name type="scientific">Alloscardovia omnicolens</name>
    <dbReference type="NCBI Taxonomy" id="419015"/>
    <lineage>
        <taxon>Bacteria</taxon>
        <taxon>Bacillati</taxon>
        <taxon>Actinomycetota</taxon>
        <taxon>Actinomycetes</taxon>
        <taxon>Bifidobacteriales</taxon>
        <taxon>Bifidobacteriaceae</taxon>
        <taxon>Alloscardovia</taxon>
    </lineage>
</organism>
<evidence type="ECO:0000313" key="2">
    <source>
        <dbReference type="EMBL" id="PKZ15909.1"/>
    </source>
</evidence>
<gene>
    <name evidence="2" type="ORF">CYJ32_00195</name>
</gene>
<evidence type="ECO:0008006" key="4">
    <source>
        <dbReference type="Google" id="ProtNLM"/>
    </source>
</evidence>
<dbReference type="Proteomes" id="UP000242263">
    <property type="component" value="Unassembled WGS sequence"/>
</dbReference>
<proteinExistence type="predicted"/>
<feature type="transmembrane region" description="Helical" evidence="1">
    <location>
        <begin position="15"/>
        <end position="38"/>
    </location>
</feature>
<accession>A0A2I1M752</accession>
<dbReference type="EMBL" id="PKGU01000001">
    <property type="protein sequence ID" value="PKZ15909.1"/>
    <property type="molecule type" value="Genomic_DNA"/>
</dbReference>
<name>A0A2I1M752_9BIFI</name>
<keyword evidence="1" id="KW-0812">Transmembrane</keyword>
<dbReference type="AlphaFoldDB" id="A0A2I1M752"/>
<sequence length="170" mass="19069">MEKYEFTATTSKSDIIIGFAFPALLMFPILGINLTLFYLGPNSFIKENQVILFVMVVICLAGAYALIKKIQQSLIKNYTVEIYSDSIRVWQGSEELLSGSIIDCKASIKMDGVNAKSVNLNIYTDSGNIKFRARAREYRKITGPTTSSPLGTSEMRDMEEIYSLAQKIRI</sequence>